<protein>
    <submittedName>
        <fullName evidence="2">Uncharacterized protein</fullName>
    </submittedName>
</protein>
<sequence>MPCHNPAHGRLPNVTGLTWGIPVNISELYAHLSAHARTAKACSALQLYCDNSIGGPAYIKTLPPELILEIIDVLVKNEREVIYSEIEKLRRCFEDECGFHDHFNEGEFHAMCQEAFEVVTEETPDLLSCRRSSPELDSDSDDGDRPTKSELHCEIEEYLKHHHMDVCGCRIKPELVHEITKYLEDYVDEKCGDWGDNFEAKMVRFAKACSTRTSDIGKLLRNHYKLGVHIAKYTIPRPFRVLTNSKTPIAFLALPRDWLQTLSNVDASMASLPEEARKRFEEAMKALRLQPYVHPTLVQTSLCQRFPGWTSIALEAQELVRNETEDLTRSSWPKLMNLVRNENVNVLPCCDCEG</sequence>
<gene>
    <name evidence="2" type="ORF">NA57DRAFT_78159</name>
</gene>
<dbReference type="OrthoDB" id="3795850at2759"/>
<dbReference type="EMBL" id="ML978129">
    <property type="protein sequence ID" value="KAF2096555.1"/>
    <property type="molecule type" value="Genomic_DNA"/>
</dbReference>
<evidence type="ECO:0000313" key="2">
    <source>
        <dbReference type="EMBL" id="KAF2096555.1"/>
    </source>
</evidence>
<accession>A0A9P4IC48</accession>
<comment type="caution">
    <text evidence="2">The sequence shown here is derived from an EMBL/GenBank/DDBJ whole genome shotgun (WGS) entry which is preliminary data.</text>
</comment>
<keyword evidence="3" id="KW-1185">Reference proteome</keyword>
<evidence type="ECO:0000313" key="3">
    <source>
        <dbReference type="Proteomes" id="UP000799772"/>
    </source>
</evidence>
<dbReference type="AlphaFoldDB" id="A0A9P4IC48"/>
<evidence type="ECO:0000256" key="1">
    <source>
        <dbReference type="SAM" id="MobiDB-lite"/>
    </source>
</evidence>
<reference evidence="2" key="1">
    <citation type="journal article" date="2020" name="Stud. Mycol.">
        <title>101 Dothideomycetes genomes: a test case for predicting lifestyles and emergence of pathogens.</title>
        <authorList>
            <person name="Haridas S."/>
            <person name="Albert R."/>
            <person name="Binder M."/>
            <person name="Bloem J."/>
            <person name="Labutti K."/>
            <person name="Salamov A."/>
            <person name="Andreopoulos B."/>
            <person name="Baker S."/>
            <person name="Barry K."/>
            <person name="Bills G."/>
            <person name="Bluhm B."/>
            <person name="Cannon C."/>
            <person name="Castanera R."/>
            <person name="Culley D."/>
            <person name="Daum C."/>
            <person name="Ezra D."/>
            <person name="Gonzalez J."/>
            <person name="Henrissat B."/>
            <person name="Kuo A."/>
            <person name="Liang C."/>
            <person name="Lipzen A."/>
            <person name="Lutzoni F."/>
            <person name="Magnuson J."/>
            <person name="Mondo S."/>
            <person name="Nolan M."/>
            <person name="Ohm R."/>
            <person name="Pangilinan J."/>
            <person name="Park H.-J."/>
            <person name="Ramirez L."/>
            <person name="Alfaro M."/>
            <person name="Sun H."/>
            <person name="Tritt A."/>
            <person name="Yoshinaga Y."/>
            <person name="Zwiers L.-H."/>
            <person name="Turgeon B."/>
            <person name="Goodwin S."/>
            <person name="Spatafora J."/>
            <person name="Crous P."/>
            <person name="Grigoriev I."/>
        </authorList>
    </citation>
    <scope>NUCLEOTIDE SEQUENCE</scope>
    <source>
        <strain evidence="2">CBS 133067</strain>
    </source>
</reference>
<organism evidence="2 3">
    <name type="scientific">Rhizodiscina lignyota</name>
    <dbReference type="NCBI Taxonomy" id="1504668"/>
    <lineage>
        <taxon>Eukaryota</taxon>
        <taxon>Fungi</taxon>
        <taxon>Dikarya</taxon>
        <taxon>Ascomycota</taxon>
        <taxon>Pezizomycotina</taxon>
        <taxon>Dothideomycetes</taxon>
        <taxon>Pleosporomycetidae</taxon>
        <taxon>Aulographales</taxon>
        <taxon>Rhizodiscinaceae</taxon>
        <taxon>Rhizodiscina</taxon>
    </lineage>
</organism>
<feature type="region of interest" description="Disordered" evidence="1">
    <location>
        <begin position="129"/>
        <end position="148"/>
    </location>
</feature>
<name>A0A9P4IC48_9PEZI</name>
<proteinExistence type="predicted"/>
<dbReference type="Proteomes" id="UP000799772">
    <property type="component" value="Unassembled WGS sequence"/>
</dbReference>